<evidence type="ECO:0000256" key="1">
    <source>
        <dbReference type="ARBA" id="ARBA00023002"/>
    </source>
</evidence>
<dbReference type="PANTHER" id="PTHR35870">
    <property type="entry name" value="PROTEIN, PUTATIVE (AFU_ORTHOLOGUE AFUA_5G03330)-RELATED"/>
    <property type="match status" value="1"/>
</dbReference>
<gene>
    <name evidence="2" type="ORF">K490DRAFT_46313</name>
</gene>
<dbReference type="EMBL" id="ML978729">
    <property type="protein sequence ID" value="KAF2085698.1"/>
    <property type="molecule type" value="Genomic_DNA"/>
</dbReference>
<comment type="caution">
    <text evidence="2">The sequence shown here is derived from an EMBL/GenBank/DDBJ whole genome shotgun (WGS) entry which is preliminary data.</text>
</comment>
<evidence type="ECO:0000313" key="3">
    <source>
        <dbReference type="Proteomes" id="UP000799776"/>
    </source>
</evidence>
<accession>A0A9P4HS49</accession>
<dbReference type="AlphaFoldDB" id="A0A9P4HS49"/>
<organism evidence="2 3">
    <name type="scientific">Saccharata proteae CBS 121410</name>
    <dbReference type="NCBI Taxonomy" id="1314787"/>
    <lineage>
        <taxon>Eukaryota</taxon>
        <taxon>Fungi</taxon>
        <taxon>Dikarya</taxon>
        <taxon>Ascomycota</taxon>
        <taxon>Pezizomycotina</taxon>
        <taxon>Dothideomycetes</taxon>
        <taxon>Dothideomycetes incertae sedis</taxon>
        <taxon>Botryosphaeriales</taxon>
        <taxon>Saccharataceae</taxon>
        <taxon>Saccharata</taxon>
    </lineage>
</organism>
<keyword evidence="3" id="KW-1185">Reference proteome</keyword>
<dbReference type="PANTHER" id="PTHR35870:SF6">
    <property type="entry name" value="MGS207 PROTEIN"/>
    <property type="match status" value="1"/>
</dbReference>
<dbReference type="InterPro" id="IPR025337">
    <property type="entry name" value="Questin_oxidase-like"/>
</dbReference>
<keyword evidence="1" id="KW-0560">Oxidoreductase</keyword>
<name>A0A9P4HS49_9PEZI</name>
<proteinExistence type="predicted"/>
<dbReference type="GO" id="GO:0016491">
    <property type="term" value="F:oxidoreductase activity"/>
    <property type="evidence" value="ECO:0007669"/>
    <property type="project" value="UniProtKB-KW"/>
</dbReference>
<dbReference type="Proteomes" id="UP000799776">
    <property type="component" value="Unassembled WGS sequence"/>
</dbReference>
<sequence length="435" mass="49956">MFTIPTFRLPSLSSVFGSSHPAVTLPSVPIHDVETAAEKRPRTLKHLIRANHANHSIIYHNLQFHNHTPHILGSAYILGDTHEHLGEIYDRESEELEPWHDSPNEIAKHDWRDFLGKREYQRAFVDFFEDQLVLYSYDWRAMLHDYLFEGKEPLINSMIVGGLAHSLIHLGYAFELSSRTVAMEALGLAACFHNDLHKYLDNPSYIMPSPNPTTSLLDLLSRVASDKRFDNLFEHPGSDNIDPLFEKHEAAVLEFWNAWNLKEPKKQFEESQRAAVGLLHARHQAQDQDKGQYDFFIVHLLTGSHAVRILLPLIPVKFHVGLVRQWWLFTIAVYIAQLRPVVDLDAIEAYDLNGRGWEYVVDKALKGPYSLDAHYVKACRAMKEAAETWGDETSFYLKAAVKFATEFDGWGGFGLAKEEEEHEQHLGREGRWRIG</sequence>
<evidence type="ECO:0000313" key="2">
    <source>
        <dbReference type="EMBL" id="KAF2085698.1"/>
    </source>
</evidence>
<reference evidence="2" key="1">
    <citation type="journal article" date="2020" name="Stud. Mycol.">
        <title>101 Dothideomycetes genomes: a test case for predicting lifestyles and emergence of pathogens.</title>
        <authorList>
            <person name="Haridas S."/>
            <person name="Albert R."/>
            <person name="Binder M."/>
            <person name="Bloem J."/>
            <person name="Labutti K."/>
            <person name="Salamov A."/>
            <person name="Andreopoulos B."/>
            <person name="Baker S."/>
            <person name="Barry K."/>
            <person name="Bills G."/>
            <person name="Bluhm B."/>
            <person name="Cannon C."/>
            <person name="Castanera R."/>
            <person name="Culley D."/>
            <person name="Daum C."/>
            <person name="Ezra D."/>
            <person name="Gonzalez J."/>
            <person name="Henrissat B."/>
            <person name="Kuo A."/>
            <person name="Liang C."/>
            <person name="Lipzen A."/>
            <person name="Lutzoni F."/>
            <person name="Magnuson J."/>
            <person name="Mondo S."/>
            <person name="Nolan M."/>
            <person name="Ohm R."/>
            <person name="Pangilinan J."/>
            <person name="Park H.-J."/>
            <person name="Ramirez L."/>
            <person name="Alfaro M."/>
            <person name="Sun H."/>
            <person name="Tritt A."/>
            <person name="Yoshinaga Y."/>
            <person name="Zwiers L.-H."/>
            <person name="Turgeon B."/>
            <person name="Goodwin S."/>
            <person name="Spatafora J."/>
            <person name="Crous P."/>
            <person name="Grigoriev I."/>
        </authorList>
    </citation>
    <scope>NUCLEOTIDE SEQUENCE</scope>
    <source>
        <strain evidence="2">CBS 121410</strain>
    </source>
</reference>
<dbReference type="Pfam" id="PF14027">
    <property type="entry name" value="Questin_oxidase"/>
    <property type="match status" value="1"/>
</dbReference>
<protein>
    <recommendedName>
        <fullName evidence="4">Mgs207 protein</fullName>
    </recommendedName>
</protein>
<evidence type="ECO:0008006" key="4">
    <source>
        <dbReference type="Google" id="ProtNLM"/>
    </source>
</evidence>
<dbReference type="OrthoDB" id="10265971at2759"/>